<dbReference type="Pfam" id="PF07714">
    <property type="entry name" value="PK_Tyr_Ser-Thr"/>
    <property type="match status" value="1"/>
</dbReference>
<keyword evidence="4" id="KW-1185">Reference proteome</keyword>
<dbReference type="PANTHER" id="PTHR44329:SF140">
    <property type="entry name" value="INACTIVE PROTEIN TYROSINE KINASE PTKL"/>
    <property type="match status" value="1"/>
</dbReference>
<dbReference type="InterPro" id="IPR011009">
    <property type="entry name" value="Kinase-like_dom_sf"/>
</dbReference>
<evidence type="ECO:0000313" key="4">
    <source>
        <dbReference type="Proteomes" id="UP001221142"/>
    </source>
</evidence>
<evidence type="ECO:0000256" key="1">
    <source>
        <dbReference type="SAM" id="MobiDB-lite"/>
    </source>
</evidence>
<feature type="region of interest" description="Disordered" evidence="1">
    <location>
        <begin position="63"/>
        <end position="83"/>
    </location>
</feature>
<name>A0AAD7B0G5_9AGAR</name>
<feature type="non-terminal residue" evidence="3">
    <location>
        <position position="1"/>
    </location>
</feature>
<organism evidence="3 4">
    <name type="scientific">Roridomyces roridus</name>
    <dbReference type="NCBI Taxonomy" id="1738132"/>
    <lineage>
        <taxon>Eukaryota</taxon>
        <taxon>Fungi</taxon>
        <taxon>Dikarya</taxon>
        <taxon>Basidiomycota</taxon>
        <taxon>Agaricomycotina</taxon>
        <taxon>Agaricomycetes</taxon>
        <taxon>Agaricomycetidae</taxon>
        <taxon>Agaricales</taxon>
        <taxon>Marasmiineae</taxon>
        <taxon>Mycenaceae</taxon>
        <taxon>Roridomyces</taxon>
    </lineage>
</organism>
<protein>
    <recommendedName>
        <fullName evidence="2">Serine-threonine/tyrosine-protein kinase catalytic domain-containing protein</fullName>
    </recommendedName>
</protein>
<reference evidence="3" key="1">
    <citation type="submission" date="2023-03" db="EMBL/GenBank/DDBJ databases">
        <title>Massive genome expansion in bonnet fungi (Mycena s.s.) driven by repeated elements and novel gene families across ecological guilds.</title>
        <authorList>
            <consortium name="Lawrence Berkeley National Laboratory"/>
            <person name="Harder C.B."/>
            <person name="Miyauchi S."/>
            <person name="Viragh M."/>
            <person name="Kuo A."/>
            <person name="Thoen E."/>
            <person name="Andreopoulos B."/>
            <person name="Lu D."/>
            <person name="Skrede I."/>
            <person name="Drula E."/>
            <person name="Henrissat B."/>
            <person name="Morin E."/>
            <person name="Kohler A."/>
            <person name="Barry K."/>
            <person name="LaButti K."/>
            <person name="Morin E."/>
            <person name="Salamov A."/>
            <person name="Lipzen A."/>
            <person name="Mereny Z."/>
            <person name="Hegedus B."/>
            <person name="Baldrian P."/>
            <person name="Stursova M."/>
            <person name="Weitz H."/>
            <person name="Taylor A."/>
            <person name="Grigoriev I.V."/>
            <person name="Nagy L.G."/>
            <person name="Martin F."/>
            <person name="Kauserud H."/>
        </authorList>
    </citation>
    <scope>NUCLEOTIDE SEQUENCE</scope>
    <source>
        <strain evidence="3">9284</strain>
    </source>
</reference>
<dbReference type="InterPro" id="IPR001245">
    <property type="entry name" value="Ser-Thr/Tyr_kinase_cat_dom"/>
</dbReference>
<dbReference type="Proteomes" id="UP001221142">
    <property type="component" value="Unassembled WGS sequence"/>
</dbReference>
<dbReference type="EMBL" id="JARKIF010000056">
    <property type="protein sequence ID" value="KAJ7606524.1"/>
    <property type="molecule type" value="Genomic_DNA"/>
</dbReference>
<comment type="caution">
    <text evidence="3">The sequence shown here is derived from an EMBL/GenBank/DDBJ whole genome shotgun (WGS) entry which is preliminary data.</text>
</comment>
<dbReference type="GO" id="GO:0004674">
    <property type="term" value="F:protein serine/threonine kinase activity"/>
    <property type="evidence" value="ECO:0007669"/>
    <property type="project" value="TreeGrafter"/>
</dbReference>
<dbReference type="PANTHER" id="PTHR44329">
    <property type="entry name" value="SERINE/THREONINE-PROTEIN KINASE TNNI3K-RELATED"/>
    <property type="match status" value="1"/>
</dbReference>
<accession>A0AAD7B0G5</accession>
<dbReference type="SUPFAM" id="SSF56112">
    <property type="entry name" value="Protein kinase-like (PK-like)"/>
    <property type="match status" value="1"/>
</dbReference>
<proteinExistence type="predicted"/>
<dbReference type="InterPro" id="IPR051681">
    <property type="entry name" value="Ser/Thr_Kinases-Pseudokinases"/>
</dbReference>
<dbReference type="Gene3D" id="1.10.510.10">
    <property type="entry name" value="Transferase(Phosphotransferase) domain 1"/>
    <property type="match status" value="1"/>
</dbReference>
<sequence>MLTGKPPFAELYMDGAVIQAVLAGRRPSRPASCPDGLWDLLQDCWEEQPDSRPPISQVVERLEGSHIQAEQTESTPDWDEKSTAKFRRNLRGPRESFTSLALFERTIFGDG</sequence>
<evidence type="ECO:0000259" key="2">
    <source>
        <dbReference type="Pfam" id="PF07714"/>
    </source>
</evidence>
<gene>
    <name evidence="3" type="ORF">FB45DRAFT_949938</name>
</gene>
<dbReference type="AlphaFoldDB" id="A0AAD7B0G5"/>
<evidence type="ECO:0000313" key="3">
    <source>
        <dbReference type="EMBL" id="KAJ7606524.1"/>
    </source>
</evidence>
<feature type="domain" description="Serine-threonine/tyrosine-protein kinase catalytic" evidence="2">
    <location>
        <begin position="3"/>
        <end position="62"/>
    </location>
</feature>